<proteinExistence type="predicted"/>
<dbReference type="EMBL" id="AJYQ02000137">
    <property type="protein sequence ID" value="OEE30680.1"/>
    <property type="molecule type" value="Genomic_DNA"/>
</dbReference>
<evidence type="ECO:0000313" key="2">
    <source>
        <dbReference type="EMBL" id="OEE30680.1"/>
    </source>
</evidence>
<evidence type="ECO:0008006" key="4">
    <source>
        <dbReference type="Google" id="ProtNLM"/>
    </source>
</evidence>
<protein>
    <recommendedName>
        <fullName evidence="4">RHS repeat-associated core domain-containing protein</fullName>
    </recommendedName>
</protein>
<dbReference type="eggNOG" id="COG3209">
    <property type="taxonomic scope" value="Bacteria"/>
</dbReference>
<evidence type="ECO:0000313" key="3">
    <source>
        <dbReference type="Proteomes" id="UP000094741"/>
    </source>
</evidence>
<dbReference type="AlphaFoldDB" id="A0A1E5B9T5"/>
<dbReference type="Proteomes" id="UP000094741">
    <property type="component" value="Unassembled WGS sequence"/>
</dbReference>
<comment type="caution">
    <text evidence="2">The sequence shown here is derived from an EMBL/GenBank/DDBJ whole genome shotgun (WGS) entry which is preliminary data.</text>
</comment>
<reference evidence="2 3" key="1">
    <citation type="journal article" date="2012" name="Science">
        <title>Ecological populations of bacteria act as socially cohesive units of antibiotic production and resistance.</title>
        <authorList>
            <person name="Cordero O.X."/>
            <person name="Wildschutte H."/>
            <person name="Kirkup B."/>
            <person name="Proehl S."/>
            <person name="Ngo L."/>
            <person name="Hussain F."/>
            <person name="Le Roux F."/>
            <person name="Mincer T."/>
            <person name="Polz M.F."/>
        </authorList>
    </citation>
    <scope>NUCLEOTIDE SEQUENCE [LARGE SCALE GENOMIC DNA]</scope>
    <source>
        <strain evidence="2 3">ZF-129</strain>
    </source>
</reference>
<organism evidence="2 3">
    <name type="scientific">Vibrio genomosp. F10 str. ZF-129</name>
    <dbReference type="NCBI Taxonomy" id="1187848"/>
    <lineage>
        <taxon>Bacteria</taxon>
        <taxon>Pseudomonadati</taxon>
        <taxon>Pseudomonadota</taxon>
        <taxon>Gammaproteobacteria</taxon>
        <taxon>Vibrionales</taxon>
        <taxon>Vibrionaceae</taxon>
        <taxon>Vibrio</taxon>
    </lineage>
</organism>
<keyword evidence="1" id="KW-1133">Transmembrane helix</keyword>
<evidence type="ECO:0000256" key="1">
    <source>
        <dbReference type="SAM" id="Phobius"/>
    </source>
</evidence>
<sequence length="321" mass="33432">MRFNAHDSLSPFGKGGTNGYAYCLGDPVNQKDPSGHFALLSLLIGAIVGAVVGAMVSAAAEGIQMAINPDHKFDWKQVGIGAAIGFISGGFGAAAQGTKAGAQIGLAVAETVISGGADFALNVATGTPIKQAGINAGMGALIGLGGFGIGKSVGKLSRPKLGIKSFYSGKQKLGFSDNFKGTGQDVILTHGSSNGKLLSPSGKAVYPAEFVNDLRRYLGVNNIANKDTPIHLVACNATNGGSAQELANILNRQVIAYGKGDLIQTGKMWLDHIETPDFTFDESFMFGLIPKRANPVVFNPLRSTIIDMSFLDEPIPQIKHL</sequence>
<feature type="transmembrane region" description="Helical" evidence="1">
    <location>
        <begin position="37"/>
        <end position="60"/>
    </location>
</feature>
<name>A0A1E5B9T5_9VIBR</name>
<dbReference type="STRING" id="1187848.A1QO_15220"/>
<keyword evidence="1" id="KW-0812">Transmembrane</keyword>
<accession>A0A1E5B9T5</accession>
<keyword evidence="1" id="KW-0472">Membrane</keyword>
<gene>
    <name evidence="2" type="ORF">A1QO_15220</name>
</gene>